<accession>A0AAV7UUY9</accession>
<sequence length="164" mass="17882">MVPPGESWRIQEMSCAWQNSNPQWSVLMRTTGDSRAPEAIYAAKVLGDVEVKGEEEAACVWCSATVRRLSVAQWKELGVAVFSLGGSGTRDPQTLAGLSSHSFLGRKSQHEHKASAECYIEAEVTPVVEEHMSPGQQPVAVDGTVETEEALPARLYEVLQLEGR</sequence>
<gene>
    <name evidence="1" type="ORF">NDU88_002180</name>
</gene>
<name>A0AAV7UUY9_PLEWA</name>
<organism evidence="1 2">
    <name type="scientific">Pleurodeles waltl</name>
    <name type="common">Iberian ribbed newt</name>
    <dbReference type="NCBI Taxonomy" id="8319"/>
    <lineage>
        <taxon>Eukaryota</taxon>
        <taxon>Metazoa</taxon>
        <taxon>Chordata</taxon>
        <taxon>Craniata</taxon>
        <taxon>Vertebrata</taxon>
        <taxon>Euteleostomi</taxon>
        <taxon>Amphibia</taxon>
        <taxon>Batrachia</taxon>
        <taxon>Caudata</taxon>
        <taxon>Salamandroidea</taxon>
        <taxon>Salamandridae</taxon>
        <taxon>Pleurodelinae</taxon>
        <taxon>Pleurodeles</taxon>
    </lineage>
</organism>
<dbReference type="Proteomes" id="UP001066276">
    <property type="component" value="Chromosome 2_2"/>
</dbReference>
<evidence type="ECO:0000313" key="2">
    <source>
        <dbReference type="Proteomes" id="UP001066276"/>
    </source>
</evidence>
<dbReference type="AlphaFoldDB" id="A0AAV7UUY9"/>
<protein>
    <submittedName>
        <fullName evidence="1">Uncharacterized protein</fullName>
    </submittedName>
</protein>
<proteinExistence type="predicted"/>
<evidence type="ECO:0000313" key="1">
    <source>
        <dbReference type="EMBL" id="KAJ1192874.1"/>
    </source>
</evidence>
<keyword evidence="2" id="KW-1185">Reference proteome</keyword>
<dbReference type="EMBL" id="JANPWB010000004">
    <property type="protein sequence ID" value="KAJ1192874.1"/>
    <property type="molecule type" value="Genomic_DNA"/>
</dbReference>
<comment type="caution">
    <text evidence="1">The sequence shown here is derived from an EMBL/GenBank/DDBJ whole genome shotgun (WGS) entry which is preliminary data.</text>
</comment>
<reference evidence="1" key="1">
    <citation type="journal article" date="2022" name="bioRxiv">
        <title>Sequencing and chromosome-scale assembly of the giantPleurodeles waltlgenome.</title>
        <authorList>
            <person name="Brown T."/>
            <person name="Elewa A."/>
            <person name="Iarovenko S."/>
            <person name="Subramanian E."/>
            <person name="Araus A.J."/>
            <person name="Petzold A."/>
            <person name="Susuki M."/>
            <person name="Suzuki K.-i.T."/>
            <person name="Hayashi T."/>
            <person name="Toyoda A."/>
            <person name="Oliveira C."/>
            <person name="Osipova E."/>
            <person name="Leigh N.D."/>
            <person name="Simon A."/>
            <person name="Yun M.H."/>
        </authorList>
    </citation>
    <scope>NUCLEOTIDE SEQUENCE</scope>
    <source>
        <strain evidence="1">20211129_DDA</strain>
        <tissue evidence="1">Liver</tissue>
    </source>
</reference>